<dbReference type="InterPro" id="IPR050491">
    <property type="entry name" value="AmpC-like"/>
</dbReference>
<dbReference type="Gene3D" id="3.40.710.10">
    <property type="entry name" value="DD-peptidase/beta-lactamase superfamily"/>
    <property type="match status" value="1"/>
</dbReference>
<comment type="subcellular location">
    <subcellularLocation>
        <location evidence="1">Membrane</location>
    </subcellularLocation>
</comment>
<proteinExistence type="predicted"/>
<accession>A0ABR8R565</accession>
<evidence type="ECO:0000259" key="3">
    <source>
        <dbReference type="Pfam" id="PF00144"/>
    </source>
</evidence>
<dbReference type="PANTHER" id="PTHR46825">
    <property type="entry name" value="D-ALANYL-D-ALANINE-CARBOXYPEPTIDASE/ENDOPEPTIDASE AMPH"/>
    <property type="match status" value="1"/>
</dbReference>
<dbReference type="PANTHER" id="PTHR46825:SF11">
    <property type="entry name" value="PENICILLIN-BINDING PROTEIN 4"/>
    <property type="match status" value="1"/>
</dbReference>
<feature type="domain" description="Beta-lactamase-related" evidence="3">
    <location>
        <begin position="4"/>
        <end position="289"/>
    </location>
</feature>
<dbReference type="Pfam" id="PF00144">
    <property type="entry name" value="Beta-lactamase"/>
    <property type="match status" value="1"/>
</dbReference>
<sequence length="425" mass="48304">MNGSILVASSDRIIVNKGYGFANWEHKIPNFSHTKFRIGSLSKAFTSFAIYQLHKNGNLNINDAIGKYLVNYPNGGEITIYHCLTNTSGIPNFTADSDFWSSNMRLPLTLAQLIDAFKDKPLHFKPGNEFEYSNSGYSILTAVIEQVSNMPYAKYLSEYIFNPLGMVNTGCDDGRKVIAEMASGYSVWEEVIRAEYSDMSFPLGAYGLYSTVEDLFIWDKALSSFTILDEVLTKKMFEVNRSNYASGWVISNKFNKKCSHHYGDISGFCSNFLRFSEEKITVIYLSNLSITPVIKLTEEISEVMLGGSMFLPASIDAIRVDDSHKKLCIIGQYQVIDRPTQTISISQENNSIFLTVSKMYNALYKYKLIPVKQDLLSITFKTEFVNEELTIHYSPSNIVECVQYIDCYGEKHMAHNMKTYEKRRI</sequence>
<reference evidence="4 5" key="1">
    <citation type="submission" date="2020-08" db="EMBL/GenBank/DDBJ databases">
        <title>A Genomic Blueprint of the Chicken Gut Microbiome.</title>
        <authorList>
            <person name="Gilroy R."/>
            <person name="Ravi A."/>
            <person name="Getino M."/>
            <person name="Pursley I."/>
            <person name="Horton D.L."/>
            <person name="Alikhan N.-F."/>
            <person name="Baker D."/>
            <person name="Gharbi K."/>
            <person name="Hall N."/>
            <person name="Watson M."/>
            <person name="Adriaenssens E.M."/>
            <person name="Foster-Nyarko E."/>
            <person name="Jarju S."/>
            <person name="Secka A."/>
            <person name="Antonio M."/>
            <person name="Oren A."/>
            <person name="Chaudhuri R."/>
            <person name="La Ragione R.M."/>
            <person name="Hildebrand F."/>
            <person name="Pallen M.J."/>
        </authorList>
    </citation>
    <scope>NUCLEOTIDE SEQUENCE [LARGE SCALE GENOMIC DNA]</scope>
    <source>
        <strain evidence="4 5">Sa2BUA9</strain>
    </source>
</reference>
<gene>
    <name evidence="4" type="ORF">H9650_02285</name>
</gene>
<organism evidence="4 5">
    <name type="scientific">Psychrobacillus faecigallinarum</name>
    <dbReference type="NCBI Taxonomy" id="2762235"/>
    <lineage>
        <taxon>Bacteria</taxon>
        <taxon>Bacillati</taxon>
        <taxon>Bacillota</taxon>
        <taxon>Bacilli</taxon>
        <taxon>Bacillales</taxon>
        <taxon>Bacillaceae</taxon>
        <taxon>Psychrobacillus</taxon>
    </lineage>
</organism>
<evidence type="ECO:0000313" key="4">
    <source>
        <dbReference type="EMBL" id="MBD7942930.1"/>
    </source>
</evidence>
<comment type="caution">
    <text evidence="4">The sequence shown here is derived from an EMBL/GenBank/DDBJ whole genome shotgun (WGS) entry which is preliminary data.</text>
</comment>
<keyword evidence="2" id="KW-0472">Membrane</keyword>
<name>A0ABR8R565_9BACI</name>
<keyword evidence="5" id="KW-1185">Reference proteome</keyword>
<dbReference type="SUPFAM" id="SSF56601">
    <property type="entry name" value="beta-lactamase/transpeptidase-like"/>
    <property type="match status" value="1"/>
</dbReference>
<dbReference type="InterPro" id="IPR001466">
    <property type="entry name" value="Beta-lactam-related"/>
</dbReference>
<dbReference type="InterPro" id="IPR012338">
    <property type="entry name" value="Beta-lactam/transpept-like"/>
</dbReference>
<evidence type="ECO:0000256" key="1">
    <source>
        <dbReference type="ARBA" id="ARBA00004370"/>
    </source>
</evidence>
<dbReference type="Proteomes" id="UP000640786">
    <property type="component" value="Unassembled WGS sequence"/>
</dbReference>
<dbReference type="RefSeq" id="WP_191696692.1">
    <property type="nucleotide sequence ID" value="NZ_JACSQO010000001.1"/>
</dbReference>
<protein>
    <submittedName>
        <fullName evidence="4">Beta-lactamase family protein</fullName>
    </submittedName>
</protein>
<dbReference type="EMBL" id="JACSQO010000001">
    <property type="protein sequence ID" value="MBD7942930.1"/>
    <property type="molecule type" value="Genomic_DNA"/>
</dbReference>
<evidence type="ECO:0000313" key="5">
    <source>
        <dbReference type="Proteomes" id="UP000640786"/>
    </source>
</evidence>
<evidence type="ECO:0000256" key="2">
    <source>
        <dbReference type="ARBA" id="ARBA00023136"/>
    </source>
</evidence>